<reference evidence="3" key="1">
    <citation type="submission" date="2023-11" db="EMBL/GenBank/DDBJ databases">
        <authorList>
            <person name="De Vega J J."/>
            <person name="De Vega J J."/>
        </authorList>
    </citation>
    <scope>NUCLEOTIDE SEQUENCE</scope>
</reference>
<accession>A0AAD2HNB5</accession>
<protein>
    <submittedName>
        <fullName evidence="3">Uncharacterized protein</fullName>
    </submittedName>
</protein>
<dbReference type="Proteomes" id="UP001295794">
    <property type="component" value="Unassembled WGS sequence"/>
</dbReference>
<keyword evidence="4" id="KW-1185">Reference proteome</keyword>
<feature type="region of interest" description="Disordered" evidence="2">
    <location>
        <begin position="110"/>
        <end position="209"/>
    </location>
</feature>
<gene>
    <name evidence="3" type="ORF">MYCIT1_LOCUS27609</name>
</gene>
<evidence type="ECO:0000313" key="3">
    <source>
        <dbReference type="EMBL" id="CAK5278326.1"/>
    </source>
</evidence>
<evidence type="ECO:0000256" key="2">
    <source>
        <dbReference type="SAM" id="MobiDB-lite"/>
    </source>
</evidence>
<feature type="compositionally biased region" description="Polar residues" evidence="2">
    <location>
        <begin position="110"/>
        <end position="121"/>
    </location>
</feature>
<feature type="coiled-coil region" evidence="1">
    <location>
        <begin position="12"/>
        <end position="39"/>
    </location>
</feature>
<name>A0AAD2HNB5_9AGAR</name>
<organism evidence="3 4">
    <name type="scientific">Mycena citricolor</name>
    <dbReference type="NCBI Taxonomy" id="2018698"/>
    <lineage>
        <taxon>Eukaryota</taxon>
        <taxon>Fungi</taxon>
        <taxon>Dikarya</taxon>
        <taxon>Basidiomycota</taxon>
        <taxon>Agaricomycotina</taxon>
        <taxon>Agaricomycetes</taxon>
        <taxon>Agaricomycetidae</taxon>
        <taxon>Agaricales</taxon>
        <taxon>Marasmiineae</taxon>
        <taxon>Mycenaceae</taxon>
        <taxon>Mycena</taxon>
    </lineage>
</organism>
<sequence>MEHERRSFLLSPEDYKQQVSEIEARIKELEGELDADLKKKAGERLHRLLRRIHTWDSWYKSMFYAVMADRTQSQPPPSVILKQIWDQYQLESLTLRYQRESRQSTNISIYGGSENTQQSPSPAYAPSFQGYPSPGGLGQAVPAHAAHPQGLPMRMLSQSARAPAAQGEYQPSAGRGGLARLAPTPLENSPSNSLRSQTSSNLFDLQDME</sequence>
<dbReference type="AlphaFoldDB" id="A0AAD2HNB5"/>
<evidence type="ECO:0000313" key="4">
    <source>
        <dbReference type="Proteomes" id="UP001295794"/>
    </source>
</evidence>
<evidence type="ECO:0000256" key="1">
    <source>
        <dbReference type="SAM" id="Coils"/>
    </source>
</evidence>
<feature type="compositionally biased region" description="Polar residues" evidence="2">
    <location>
        <begin position="186"/>
        <end position="203"/>
    </location>
</feature>
<proteinExistence type="predicted"/>
<comment type="caution">
    <text evidence="3">The sequence shown here is derived from an EMBL/GenBank/DDBJ whole genome shotgun (WGS) entry which is preliminary data.</text>
</comment>
<dbReference type="EMBL" id="CAVNYO010000421">
    <property type="protein sequence ID" value="CAK5278326.1"/>
    <property type="molecule type" value="Genomic_DNA"/>
</dbReference>
<keyword evidence="1" id="KW-0175">Coiled coil</keyword>